<sequence>MNYKLRRFKNGLRVLIVPMPSLESATVTVWVKTGSRFEEKKINGISHFLEHMVFKGSKKRPTAKAISEVVDSIGGEFNAGTSKDWTNFYIKARVGNLETAFDVLSDMVVNPLLESQEIEREKGTIVQEIAMYEDTPMMKIGDVFEELVFSGNPLSWDISGDEKSVRSIVRNDFVRYRNIHYHTDNMLVTVAGGVTEKEAIQLAEKYFNSLAPFKGLSFKGLEFQDKQTKPQLKIKTKKAEQAHLILGYTTKGRNYDNRFSQSVLSAIFGPGMSSRLFIEVRERRGLAYSVRPSFERYDEVGYFGTYAGVDLKKVDEAIKVILDQFYGFVAGKYPVKNAEIKKAKEFIKGHVALSLEDTNAVAGFFGEQELFLSKVLTPEQIFKKIDAVTIQDVMSEAKKLFVPSKLNLAIIGPYKDKEKFLKLLN</sequence>
<feature type="domain" description="Peptidase M16 C-terminal" evidence="4">
    <location>
        <begin position="168"/>
        <end position="345"/>
    </location>
</feature>
<dbReference type="Pfam" id="PF05193">
    <property type="entry name" value="Peptidase_M16_C"/>
    <property type="match status" value="1"/>
</dbReference>
<dbReference type="PROSITE" id="PS00143">
    <property type="entry name" value="INSULINASE"/>
    <property type="match status" value="1"/>
</dbReference>
<dbReference type="EMBL" id="LBZK01000002">
    <property type="protein sequence ID" value="KKR71376.1"/>
    <property type="molecule type" value="Genomic_DNA"/>
</dbReference>
<dbReference type="GO" id="GO:0046872">
    <property type="term" value="F:metal ion binding"/>
    <property type="evidence" value="ECO:0007669"/>
    <property type="project" value="InterPro"/>
</dbReference>
<dbReference type="GO" id="GO:0004222">
    <property type="term" value="F:metalloendopeptidase activity"/>
    <property type="evidence" value="ECO:0007669"/>
    <property type="project" value="InterPro"/>
</dbReference>
<accession>A0A0G0T9A2</accession>
<dbReference type="Gene3D" id="3.30.830.10">
    <property type="entry name" value="Metalloenzyme, LuxS/M16 peptidase-like"/>
    <property type="match status" value="2"/>
</dbReference>
<comment type="similarity">
    <text evidence="1 2">Belongs to the peptidase M16 family.</text>
</comment>
<dbReference type="InterPro" id="IPR011765">
    <property type="entry name" value="Pept_M16_N"/>
</dbReference>
<dbReference type="AlphaFoldDB" id="A0A0G0T9A2"/>
<dbReference type="PANTHER" id="PTHR11851">
    <property type="entry name" value="METALLOPROTEASE"/>
    <property type="match status" value="1"/>
</dbReference>
<proteinExistence type="inferred from homology"/>
<evidence type="ECO:0000256" key="2">
    <source>
        <dbReference type="RuleBase" id="RU004447"/>
    </source>
</evidence>
<organism evidence="5 6">
    <name type="scientific">Candidatus Woesebacteria bacterium GW2011_GWA2_40_7b</name>
    <dbReference type="NCBI Taxonomy" id="1618563"/>
    <lineage>
        <taxon>Bacteria</taxon>
        <taxon>Candidatus Woeseibacteriota</taxon>
    </lineage>
</organism>
<comment type="caution">
    <text evidence="5">The sequence shown here is derived from an EMBL/GenBank/DDBJ whole genome shotgun (WGS) entry which is preliminary data.</text>
</comment>
<dbReference type="InterPro" id="IPR050361">
    <property type="entry name" value="MPP/UQCRC_Complex"/>
</dbReference>
<dbReference type="SUPFAM" id="SSF63411">
    <property type="entry name" value="LuxS/MPP-like metallohydrolase"/>
    <property type="match status" value="2"/>
</dbReference>
<dbReference type="Proteomes" id="UP000034562">
    <property type="component" value="Unassembled WGS sequence"/>
</dbReference>
<evidence type="ECO:0000313" key="5">
    <source>
        <dbReference type="EMBL" id="KKR71376.1"/>
    </source>
</evidence>
<evidence type="ECO:0000259" key="4">
    <source>
        <dbReference type="Pfam" id="PF05193"/>
    </source>
</evidence>
<evidence type="ECO:0000313" key="6">
    <source>
        <dbReference type="Proteomes" id="UP000034562"/>
    </source>
</evidence>
<dbReference type="InterPro" id="IPR007863">
    <property type="entry name" value="Peptidase_M16_C"/>
</dbReference>
<reference evidence="5 6" key="1">
    <citation type="journal article" date="2015" name="Nature">
        <title>rRNA introns, odd ribosomes, and small enigmatic genomes across a large radiation of phyla.</title>
        <authorList>
            <person name="Brown C.T."/>
            <person name="Hug L.A."/>
            <person name="Thomas B.C."/>
            <person name="Sharon I."/>
            <person name="Castelle C.J."/>
            <person name="Singh A."/>
            <person name="Wilkins M.J."/>
            <person name="Williams K.H."/>
            <person name="Banfield J.F."/>
        </authorList>
    </citation>
    <scope>NUCLEOTIDE SEQUENCE [LARGE SCALE GENOMIC DNA]</scope>
</reference>
<dbReference type="InterPro" id="IPR011249">
    <property type="entry name" value="Metalloenz_LuxS/M16"/>
</dbReference>
<protein>
    <submittedName>
        <fullName evidence="5">Peptidase M16 domain protein</fullName>
    </submittedName>
</protein>
<dbReference type="GO" id="GO:0006508">
    <property type="term" value="P:proteolysis"/>
    <property type="evidence" value="ECO:0007669"/>
    <property type="project" value="InterPro"/>
</dbReference>
<name>A0A0G0T9A2_9BACT</name>
<dbReference type="InterPro" id="IPR001431">
    <property type="entry name" value="Pept_M16_Zn_BS"/>
</dbReference>
<dbReference type="STRING" id="1618563.UU12_C0002G0034"/>
<dbReference type="PANTHER" id="PTHR11851:SF49">
    <property type="entry name" value="MITOCHONDRIAL-PROCESSING PEPTIDASE SUBUNIT ALPHA"/>
    <property type="match status" value="1"/>
</dbReference>
<gene>
    <name evidence="5" type="ORF">UU12_C0002G0034</name>
</gene>
<evidence type="ECO:0000256" key="1">
    <source>
        <dbReference type="ARBA" id="ARBA00007261"/>
    </source>
</evidence>
<evidence type="ECO:0000259" key="3">
    <source>
        <dbReference type="Pfam" id="PF00675"/>
    </source>
</evidence>
<dbReference type="Pfam" id="PF00675">
    <property type="entry name" value="Peptidase_M16"/>
    <property type="match status" value="1"/>
</dbReference>
<feature type="domain" description="Peptidase M16 N-terminal" evidence="3">
    <location>
        <begin position="14"/>
        <end position="153"/>
    </location>
</feature>